<dbReference type="InterPro" id="IPR004401">
    <property type="entry name" value="YbaB/EbfC"/>
</dbReference>
<name>A0A1G5HFH0_9FIRM</name>
<evidence type="ECO:0000313" key="5">
    <source>
        <dbReference type="Proteomes" id="UP000198636"/>
    </source>
</evidence>
<reference evidence="4 5" key="1">
    <citation type="submission" date="2016-10" db="EMBL/GenBank/DDBJ databases">
        <authorList>
            <person name="de Groot N.N."/>
        </authorList>
    </citation>
    <scope>NUCLEOTIDE SEQUENCE [LARGE SCALE GENOMIC DNA]</scope>
    <source>
        <strain evidence="4 5">DSM 18978</strain>
    </source>
</reference>
<comment type="similarity">
    <text evidence="2">Belongs to the YbaB/EbfC family.</text>
</comment>
<keyword evidence="1 2" id="KW-0238">DNA-binding</keyword>
<keyword evidence="5" id="KW-1185">Reference proteome</keyword>
<evidence type="ECO:0000256" key="1">
    <source>
        <dbReference type="ARBA" id="ARBA00023125"/>
    </source>
</evidence>
<dbReference type="STRING" id="1120976.SAMN03080606_01997"/>
<keyword evidence="3" id="KW-0175">Coiled coil</keyword>
<proteinExistence type="inferred from homology"/>
<comment type="subunit">
    <text evidence="2">Homodimer.</text>
</comment>
<keyword evidence="2" id="KW-0963">Cytoplasm</keyword>
<organism evidence="4 5">
    <name type="scientific">Alkaliphilus peptidifermentans DSM 18978</name>
    <dbReference type="NCBI Taxonomy" id="1120976"/>
    <lineage>
        <taxon>Bacteria</taxon>
        <taxon>Bacillati</taxon>
        <taxon>Bacillota</taxon>
        <taxon>Clostridia</taxon>
        <taxon>Peptostreptococcales</taxon>
        <taxon>Natronincolaceae</taxon>
        <taxon>Alkaliphilus</taxon>
    </lineage>
</organism>
<dbReference type="Gene3D" id="3.30.1310.10">
    <property type="entry name" value="Nucleoid-associated protein YbaB-like domain"/>
    <property type="match status" value="1"/>
</dbReference>
<dbReference type="HAMAP" id="MF_00274">
    <property type="entry name" value="DNA_YbaB_EbfC"/>
    <property type="match status" value="1"/>
</dbReference>
<evidence type="ECO:0000256" key="3">
    <source>
        <dbReference type="SAM" id="Coils"/>
    </source>
</evidence>
<comment type="function">
    <text evidence="2">Binds to DNA and alters its conformation. May be involved in regulation of gene expression, nucleoid organization and DNA protection.</text>
</comment>
<dbReference type="Proteomes" id="UP000198636">
    <property type="component" value="Unassembled WGS sequence"/>
</dbReference>
<dbReference type="SUPFAM" id="SSF82607">
    <property type="entry name" value="YbaB-like"/>
    <property type="match status" value="1"/>
</dbReference>
<evidence type="ECO:0000313" key="4">
    <source>
        <dbReference type="EMBL" id="SCY62474.1"/>
    </source>
</evidence>
<dbReference type="PANTHER" id="PTHR33449:SF1">
    <property type="entry name" value="NUCLEOID-ASSOCIATED PROTEIN YBAB"/>
    <property type="match status" value="1"/>
</dbReference>
<sequence length="115" mass="12676">MAKKGFQGMGGMPNMNNMMKQVQKMQKQMEELQEDLNQRELETSAGGGAVTVRINGKKEILAINIKPEVIDPDDAEMLQDLMMAAINEAIRSAEEMVSKEMSKVTGNMNLPGGLF</sequence>
<dbReference type="PIRSF" id="PIRSF004555">
    <property type="entry name" value="UCP004555"/>
    <property type="match status" value="1"/>
</dbReference>
<dbReference type="GO" id="GO:0005829">
    <property type="term" value="C:cytosol"/>
    <property type="evidence" value="ECO:0007669"/>
    <property type="project" value="TreeGrafter"/>
</dbReference>
<accession>A0A1G5HFH0</accession>
<feature type="coiled-coil region" evidence="3">
    <location>
        <begin position="15"/>
        <end position="42"/>
    </location>
</feature>
<dbReference type="GO" id="GO:0003677">
    <property type="term" value="F:DNA binding"/>
    <property type="evidence" value="ECO:0007669"/>
    <property type="project" value="UniProtKB-UniRule"/>
</dbReference>
<dbReference type="OrthoDB" id="9795263at2"/>
<dbReference type="RefSeq" id="WP_091542921.1">
    <property type="nucleotide sequence ID" value="NZ_FMUS01000011.1"/>
</dbReference>
<dbReference type="GO" id="GO:0043590">
    <property type="term" value="C:bacterial nucleoid"/>
    <property type="evidence" value="ECO:0007669"/>
    <property type="project" value="UniProtKB-UniRule"/>
</dbReference>
<dbReference type="PANTHER" id="PTHR33449">
    <property type="entry name" value="NUCLEOID-ASSOCIATED PROTEIN YBAB"/>
    <property type="match status" value="1"/>
</dbReference>
<dbReference type="NCBIfam" id="TIGR00103">
    <property type="entry name" value="DNA_YbaB_EbfC"/>
    <property type="match status" value="1"/>
</dbReference>
<comment type="subcellular location">
    <subcellularLocation>
        <location evidence="2">Cytoplasm</location>
        <location evidence="2">Nucleoid</location>
    </subcellularLocation>
</comment>
<protein>
    <recommendedName>
        <fullName evidence="2">Nucleoid-associated protein SAMN03080606_01997</fullName>
    </recommendedName>
</protein>
<dbReference type="EMBL" id="FMUS01000011">
    <property type="protein sequence ID" value="SCY62474.1"/>
    <property type="molecule type" value="Genomic_DNA"/>
</dbReference>
<evidence type="ECO:0000256" key="2">
    <source>
        <dbReference type="HAMAP-Rule" id="MF_00274"/>
    </source>
</evidence>
<dbReference type="Pfam" id="PF02575">
    <property type="entry name" value="YbaB_DNA_bd"/>
    <property type="match status" value="1"/>
</dbReference>
<dbReference type="InterPro" id="IPR036894">
    <property type="entry name" value="YbaB-like_sf"/>
</dbReference>
<gene>
    <name evidence="4" type="ORF">SAMN03080606_01997</name>
</gene>
<dbReference type="AlphaFoldDB" id="A0A1G5HFH0"/>